<dbReference type="AlphaFoldDB" id="A0AAN6EXF9"/>
<name>A0AAN6EXF9_EXODE</name>
<dbReference type="Pfam" id="PF05032">
    <property type="entry name" value="Spo12"/>
    <property type="match status" value="1"/>
</dbReference>
<feature type="region of interest" description="Disordered" evidence="1">
    <location>
        <begin position="58"/>
        <end position="83"/>
    </location>
</feature>
<protein>
    <submittedName>
        <fullName evidence="2">Uncharacterized protein</fullName>
    </submittedName>
</protein>
<dbReference type="EMBL" id="JAJGCB010000004">
    <property type="protein sequence ID" value="KAJ8993048.1"/>
    <property type="molecule type" value="Genomic_DNA"/>
</dbReference>
<evidence type="ECO:0000256" key="1">
    <source>
        <dbReference type="SAM" id="MobiDB-lite"/>
    </source>
</evidence>
<feature type="region of interest" description="Disordered" evidence="1">
    <location>
        <begin position="1"/>
        <end position="37"/>
    </location>
</feature>
<dbReference type="InterPro" id="IPR007727">
    <property type="entry name" value="Spo12"/>
</dbReference>
<dbReference type="Proteomes" id="UP001161757">
    <property type="component" value="Unassembled WGS sequence"/>
</dbReference>
<accession>A0AAN6EXF9</accession>
<sequence>MSPTKSSTSTSTSSSNTSLSERSPNTSSPIKATNSLSEKVVAMDDMKMPRFDHTAQKYTAHTQGQQTQTYISPSDAMQSPTTKKLSEIKGRRFMNAKPQTLFAKTLNQESLRAQSRN</sequence>
<feature type="compositionally biased region" description="Low complexity" evidence="1">
    <location>
        <begin position="1"/>
        <end position="23"/>
    </location>
</feature>
<reference evidence="2" key="1">
    <citation type="submission" date="2023-01" db="EMBL/GenBank/DDBJ databases">
        <title>Exophiala dermititidis isolated from Cystic Fibrosis Patient.</title>
        <authorList>
            <person name="Kurbessoian T."/>
            <person name="Crocker A."/>
            <person name="Murante D."/>
            <person name="Hogan D.A."/>
            <person name="Stajich J.E."/>
        </authorList>
    </citation>
    <scope>NUCLEOTIDE SEQUENCE</scope>
    <source>
        <strain evidence="2">Ex8</strain>
    </source>
</reference>
<evidence type="ECO:0000313" key="2">
    <source>
        <dbReference type="EMBL" id="KAJ8993048.1"/>
    </source>
</evidence>
<feature type="compositionally biased region" description="Polar residues" evidence="1">
    <location>
        <begin position="24"/>
        <end position="37"/>
    </location>
</feature>
<gene>
    <name evidence="2" type="ORF">HRR80_003087</name>
</gene>
<evidence type="ECO:0000313" key="3">
    <source>
        <dbReference type="Proteomes" id="UP001161757"/>
    </source>
</evidence>
<comment type="caution">
    <text evidence="2">The sequence shown here is derived from an EMBL/GenBank/DDBJ whole genome shotgun (WGS) entry which is preliminary data.</text>
</comment>
<proteinExistence type="predicted"/>
<organism evidence="2 3">
    <name type="scientific">Exophiala dermatitidis</name>
    <name type="common">Black yeast-like fungus</name>
    <name type="synonym">Wangiella dermatitidis</name>
    <dbReference type="NCBI Taxonomy" id="5970"/>
    <lineage>
        <taxon>Eukaryota</taxon>
        <taxon>Fungi</taxon>
        <taxon>Dikarya</taxon>
        <taxon>Ascomycota</taxon>
        <taxon>Pezizomycotina</taxon>
        <taxon>Eurotiomycetes</taxon>
        <taxon>Chaetothyriomycetidae</taxon>
        <taxon>Chaetothyriales</taxon>
        <taxon>Herpotrichiellaceae</taxon>
        <taxon>Exophiala</taxon>
    </lineage>
</organism>